<keyword evidence="2" id="KW-0812">Transmembrane</keyword>
<name>A0A1G1W476_9BACT</name>
<feature type="transmembrane region" description="Helical" evidence="2">
    <location>
        <begin position="53"/>
        <end position="73"/>
    </location>
</feature>
<keyword evidence="2" id="KW-1133">Transmembrane helix</keyword>
<dbReference type="Proteomes" id="UP000176723">
    <property type="component" value="Unassembled WGS sequence"/>
</dbReference>
<accession>A0A1G1W476</accession>
<evidence type="ECO:0000313" key="3">
    <source>
        <dbReference type="EMBL" id="OGY22443.1"/>
    </source>
</evidence>
<protein>
    <submittedName>
        <fullName evidence="3">Uncharacterized protein</fullName>
    </submittedName>
</protein>
<keyword evidence="2" id="KW-0472">Membrane</keyword>
<reference evidence="3 4" key="1">
    <citation type="journal article" date="2016" name="Nat. Commun.">
        <title>Thousands of microbial genomes shed light on interconnected biogeochemical processes in an aquifer system.</title>
        <authorList>
            <person name="Anantharaman K."/>
            <person name="Brown C.T."/>
            <person name="Hug L.A."/>
            <person name="Sharon I."/>
            <person name="Castelle C.J."/>
            <person name="Probst A.J."/>
            <person name="Thomas B.C."/>
            <person name="Singh A."/>
            <person name="Wilkins M.J."/>
            <person name="Karaoz U."/>
            <person name="Brodie E.L."/>
            <person name="Williams K.H."/>
            <person name="Hubbard S.S."/>
            <person name="Banfield J.F."/>
        </authorList>
    </citation>
    <scope>NUCLEOTIDE SEQUENCE [LARGE SCALE GENOMIC DNA]</scope>
</reference>
<feature type="region of interest" description="Disordered" evidence="1">
    <location>
        <begin position="1"/>
        <end position="31"/>
    </location>
</feature>
<dbReference type="EMBL" id="MHCL01000003">
    <property type="protein sequence ID" value="OGY22443.1"/>
    <property type="molecule type" value="Genomic_DNA"/>
</dbReference>
<evidence type="ECO:0000256" key="2">
    <source>
        <dbReference type="SAM" id="Phobius"/>
    </source>
</evidence>
<sequence>MNDQTNQPIPGTQAVPVKNAIQQGQENRTEEKIPKTVLEKLKAMMAKSKKVKLIVILFGFTVFLFILFIAMTLSRRPPKETVPEAMPTPAPESVTPTLAPEAREQDVDDLIKDIDDYNPDQNELQPPVVDLEIRL</sequence>
<proteinExistence type="predicted"/>
<gene>
    <name evidence="3" type="ORF">A3A65_04795</name>
</gene>
<evidence type="ECO:0000256" key="1">
    <source>
        <dbReference type="SAM" id="MobiDB-lite"/>
    </source>
</evidence>
<feature type="compositionally biased region" description="Polar residues" evidence="1">
    <location>
        <begin position="1"/>
        <end position="10"/>
    </location>
</feature>
<comment type="caution">
    <text evidence="3">The sequence shown here is derived from an EMBL/GenBank/DDBJ whole genome shotgun (WGS) entry which is preliminary data.</text>
</comment>
<organism evidence="3 4">
    <name type="scientific">Candidatus Chisholmbacteria bacterium RIFCSPLOWO2_01_FULL_49_14</name>
    <dbReference type="NCBI Taxonomy" id="1797593"/>
    <lineage>
        <taxon>Bacteria</taxon>
        <taxon>Candidatus Chisholmiibacteriota</taxon>
    </lineage>
</organism>
<evidence type="ECO:0000313" key="4">
    <source>
        <dbReference type="Proteomes" id="UP000176723"/>
    </source>
</evidence>
<feature type="region of interest" description="Disordered" evidence="1">
    <location>
        <begin position="78"/>
        <end position="102"/>
    </location>
</feature>
<dbReference type="AlphaFoldDB" id="A0A1G1W476"/>